<evidence type="ECO:0000259" key="12">
    <source>
        <dbReference type="PROSITE" id="PS50142"/>
    </source>
</evidence>
<evidence type="ECO:0000256" key="6">
    <source>
        <dbReference type="ARBA" id="ARBA00022759"/>
    </source>
</evidence>
<evidence type="ECO:0000259" key="11">
    <source>
        <dbReference type="PROSITE" id="PS50137"/>
    </source>
</evidence>
<comment type="subcellular location">
    <subcellularLocation>
        <location evidence="9">Cytoplasm</location>
    </subcellularLocation>
</comment>
<comment type="catalytic activity">
    <reaction evidence="1 9">
        <text>Endonucleolytic cleavage to 5'-phosphomonoester.</text>
        <dbReference type="EC" id="3.1.26.3"/>
    </reaction>
</comment>
<dbReference type="Gene3D" id="1.10.1520.10">
    <property type="entry name" value="Ribonuclease III domain"/>
    <property type="match status" value="1"/>
</dbReference>
<dbReference type="GO" id="GO:0008033">
    <property type="term" value="P:tRNA processing"/>
    <property type="evidence" value="ECO:0007669"/>
    <property type="project" value="UniProtKB-KW"/>
</dbReference>
<organism evidence="13 14">
    <name type="scientific">Candidatus Taylorbacteria bacterium RIFOXYD2_FULL_36_9</name>
    <dbReference type="NCBI Taxonomy" id="1802338"/>
    <lineage>
        <taxon>Bacteria</taxon>
        <taxon>Candidatus Tayloriibacteriota</taxon>
    </lineage>
</organism>
<evidence type="ECO:0000256" key="8">
    <source>
        <dbReference type="ARBA" id="ARBA00022884"/>
    </source>
</evidence>
<dbReference type="InterPro" id="IPR014720">
    <property type="entry name" value="dsRBD_dom"/>
</dbReference>
<feature type="domain" description="DRBM" evidence="11">
    <location>
        <begin position="165"/>
        <end position="230"/>
    </location>
</feature>
<comment type="caution">
    <text evidence="13">The sequence shown here is derived from an EMBL/GenBank/DDBJ whole genome shotgun (WGS) entry which is preliminary data.</text>
</comment>
<accession>A0A1G2PHB6</accession>
<evidence type="ECO:0000256" key="5">
    <source>
        <dbReference type="ARBA" id="ARBA00022722"/>
    </source>
</evidence>
<name>A0A1G2PHB6_9BACT</name>
<dbReference type="InterPro" id="IPR036389">
    <property type="entry name" value="RNase_III_sf"/>
</dbReference>
<dbReference type="FunFam" id="1.10.1520.10:FF:000001">
    <property type="entry name" value="Ribonuclease 3"/>
    <property type="match status" value="1"/>
</dbReference>
<feature type="active site" evidence="9">
    <location>
        <position position="55"/>
    </location>
</feature>
<dbReference type="GO" id="GO:0006364">
    <property type="term" value="P:rRNA processing"/>
    <property type="evidence" value="ECO:0007669"/>
    <property type="project" value="UniProtKB-UniRule"/>
</dbReference>
<keyword evidence="7 9" id="KW-0378">Hydrolase</keyword>
<dbReference type="SMART" id="SM00535">
    <property type="entry name" value="RIBOc"/>
    <property type="match status" value="1"/>
</dbReference>
<evidence type="ECO:0000313" key="14">
    <source>
        <dbReference type="Proteomes" id="UP000176965"/>
    </source>
</evidence>
<evidence type="ECO:0000256" key="3">
    <source>
        <dbReference type="ARBA" id="ARBA00022552"/>
    </source>
</evidence>
<keyword evidence="6 9" id="KW-0255">Endonuclease</keyword>
<dbReference type="NCBIfam" id="TIGR02191">
    <property type="entry name" value="RNaseIII"/>
    <property type="match status" value="1"/>
</dbReference>
<keyword evidence="9" id="KW-0460">Magnesium</keyword>
<keyword evidence="9" id="KW-0699">rRNA-binding</keyword>
<dbReference type="EMBL" id="MHSQ01000022">
    <property type="protein sequence ID" value="OHA47011.1"/>
    <property type="molecule type" value="Genomic_DNA"/>
</dbReference>
<keyword evidence="8 9" id="KW-0694">RNA-binding</keyword>
<protein>
    <recommendedName>
        <fullName evidence="9">Ribonuclease 3</fullName>
        <ecNumber evidence="9">3.1.26.3</ecNumber>
    </recommendedName>
    <alternativeName>
        <fullName evidence="9">Ribonuclease III</fullName>
        <shortName evidence="9">RNase III</shortName>
    </alternativeName>
</protein>
<dbReference type="InterPro" id="IPR011907">
    <property type="entry name" value="RNase_III"/>
</dbReference>
<keyword evidence="4 9" id="KW-0507">mRNA processing</keyword>
<dbReference type="AlphaFoldDB" id="A0A1G2PHB6"/>
<dbReference type="GO" id="GO:0004525">
    <property type="term" value="F:ribonuclease III activity"/>
    <property type="evidence" value="ECO:0007669"/>
    <property type="project" value="UniProtKB-UniRule"/>
</dbReference>
<dbReference type="SMART" id="SM00358">
    <property type="entry name" value="DSRM"/>
    <property type="match status" value="1"/>
</dbReference>
<evidence type="ECO:0000256" key="9">
    <source>
        <dbReference type="HAMAP-Rule" id="MF_00104"/>
    </source>
</evidence>
<evidence type="ECO:0000313" key="13">
    <source>
        <dbReference type="EMBL" id="OHA47011.1"/>
    </source>
</evidence>
<keyword evidence="5 9" id="KW-0540">Nuclease</keyword>
<evidence type="ECO:0000256" key="1">
    <source>
        <dbReference type="ARBA" id="ARBA00000109"/>
    </source>
</evidence>
<dbReference type="GO" id="GO:0010468">
    <property type="term" value="P:regulation of gene expression"/>
    <property type="evidence" value="ECO:0007669"/>
    <property type="project" value="TreeGrafter"/>
</dbReference>
<dbReference type="EC" id="3.1.26.3" evidence="9"/>
<feature type="binding site" evidence="9">
    <location>
        <position position="51"/>
    </location>
    <ligand>
        <name>Mg(2+)</name>
        <dbReference type="ChEBI" id="CHEBI:18420"/>
    </ligand>
</feature>
<dbReference type="InterPro" id="IPR000999">
    <property type="entry name" value="RNase_III_dom"/>
</dbReference>
<dbReference type="Pfam" id="PF00035">
    <property type="entry name" value="dsrm"/>
    <property type="match status" value="1"/>
</dbReference>
<dbReference type="HAMAP" id="MF_00104">
    <property type="entry name" value="RNase_III"/>
    <property type="match status" value="1"/>
</dbReference>
<dbReference type="Proteomes" id="UP000176965">
    <property type="component" value="Unassembled WGS sequence"/>
</dbReference>
<dbReference type="PANTHER" id="PTHR11207:SF0">
    <property type="entry name" value="RIBONUCLEASE 3"/>
    <property type="match status" value="1"/>
</dbReference>
<dbReference type="GO" id="GO:0003725">
    <property type="term" value="F:double-stranded RNA binding"/>
    <property type="evidence" value="ECO:0007669"/>
    <property type="project" value="TreeGrafter"/>
</dbReference>
<dbReference type="PROSITE" id="PS00517">
    <property type="entry name" value="RNASE_3_1"/>
    <property type="match status" value="1"/>
</dbReference>
<keyword evidence="3 9" id="KW-0698">rRNA processing</keyword>
<keyword evidence="9" id="KW-0479">Metal-binding</keyword>
<dbReference type="CDD" id="cd00593">
    <property type="entry name" value="RIBOc"/>
    <property type="match status" value="1"/>
</dbReference>
<proteinExistence type="inferred from homology"/>
<comment type="cofactor">
    <cofactor evidence="9">
        <name>Mg(2+)</name>
        <dbReference type="ChEBI" id="CHEBI:18420"/>
    </cofactor>
</comment>
<feature type="domain" description="RNase III" evidence="12">
    <location>
        <begin position="9"/>
        <end position="138"/>
    </location>
</feature>
<comment type="subunit">
    <text evidence="9">Homodimer.</text>
</comment>
<comment type="function">
    <text evidence="9">Digests double-stranded RNA. Involved in the processing of primary rRNA transcript to yield the immediate precursors to the large and small rRNAs (23S and 16S). Processes some mRNAs, and tRNAs when they are encoded in the rRNA operon. Processes pre-crRNA and tracrRNA of type II CRISPR loci if present in the organism.</text>
</comment>
<evidence type="ECO:0000256" key="4">
    <source>
        <dbReference type="ARBA" id="ARBA00022664"/>
    </source>
</evidence>
<dbReference type="Pfam" id="PF14622">
    <property type="entry name" value="Ribonucleas_3_3"/>
    <property type="match status" value="1"/>
</dbReference>
<feature type="region of interest" description="Disordered" evidence="10">
    <location>
        <begin position="214"/>
        <end position="235"/>
    </location>
</feature>
<feature type="binding site" evidence="9">
    <location>
        <position position="127"/>
    </location>
    <ligand>
        <name>Mg(2+)</name>
        <dbReference type="ChEBI" id="CHEBI:18420"/>
    </ligand>
</feature>
<gene>
    <name evidence="9" type="primary">rnc</name>
    <name evidence="13" type="ORF">A2541_01180</name>
</gene>
<feature type="active site" evidence="9">
    <location>
        <position position="127"/>
    </location>
</feature>
<dbReference type="SUPFAM" id="SSF54768">
    <property type="entry name" value="dsRNA-binding domain-like"/>
    <property type="match status" value="1"/>
</dbReference>
<dbReference type="STRING" id="1802338.A2541_01180"/>
<sequence length="235" mass="26753">MIKKTTPDFSKFEKTSGITFKNKELLRRAFTHRSYLNENRGIESSHNERLEFLGDAVLELMVTEYLFEKYPDNNEGDLTAYRASLVNAVTLSEAAQKINVNDFLLLSKGEAKDTGKARQYILANTMEAIIGAIYLDQGYDASKYFISKNLFHLIDKIIEDKSWIDAKSQFQEKAQEKESLTPLYKSLKEEGPDHDKKFTVGVYLGDDLIAQGDGMSKQEAEQSAARQALETKKWL</sequence>
<reference evidence="13 14" key="1">
    <citation type="journal article" date="2016" name="Nat. Commun.">
        <title>Thousands of microbial genomes shed light on interconnected biogeochemical processes in an aquifer system.</title>
        <authorList>
            <person name="Anantharaman K."/>
            <person name="Brown C.T."/>
            <person name="Hug L.A."/>
            <person name="Sharon I."/>
            <person name="Castelle C.J."/>
            <person name="Probst A.J."/>
            <person name="Thomas B.C."/>
            <person name="Singh A."/>
            <person name="Wilkins M.J."/>
            <person name="Karaoz U."/>
            <person name="Brodie E.L."/>
            <person name="Williams K.H."/>
            <person name="Hubbard S.S."/>
            <person name="Banfield J.F."/>
        </authorList>
    </citation>
    <scope>NUCLEOTIDE SEQUENCE [LARGE SCALE GENOMIC DNA]</scope>
</reference>
<dbReference type="Gene3D" id="3.30.160.20">
    <property type="match status" value="1"/>
</dbReference>
<dbReference type="SUPFAM" id="SSF69065">
    <property type="entry name" value="RNase III domain-like"/>
    <property type="match status" value="1"/>
</dbReference>
<feature type="binding site" evidence="9">
    <location>
        <position position="124"/>
    </location>
    <ligand>
        <name>Mg(2+)</name>
        <dbReference type="ChEBI" id="CHEBI:18420"/>
    </ligand>
</feature>
<dbReference type="PROSITE" id="PS50137">
    <property type="entry name" value="DS_RBD"/>
    <property type="match status" value="1"/>
</dbReference>
<evidence type="ECO:0000256" key="10">
    <source>
        <dbReference type="SAM" id="MobiDB-lite"/>
    </source>
</evidence>
<comment type="similarity">
    <text evidence="2">Belongs to the ribonuclease III family.</text>
</comment>
<dbReference type="GO" id="GO:0046872">
    <property type="term" value="F:metal ion binding"/>
    <property type="evidence" value="ECO:0007669"/>
    <property type="project" value="UniProtKB-KW"/>
</dbReference>
<evidence type="ECO:0000256" key="2">
    <source>
        <dbReference type="ARBA" id="ARBA00010183"/>
    </source>
</evidence>
<keyword evidence="9" id="KW-0963">Cytoplasm</keyword>
<dbReference type="GO" id="GO:0005737">
    <property type="term" value="C:cytoplasm"/>
    <property type="evidence" value="ECO:0007669"/>
    <property type="project" value="UniProtKB-SubCell"/>
</dbReference>
<dbReference type="PANTHER" id="PTHR11207">
    <property type="entry name" value="RIBONUCLEASE III"/>
    <property type="match status" value="1"/>
</dbReference>
<dbReference type="GO" id="GO:0019843">
    <property type="term" value="F:rRNA binding"/>
    <property type="evidence" value="ECO:0007669"/>
    <property type="project" value="UniProtKB-KW"/>
</dbReference>
<keyword evidence="9" id="KW-0819">tRNA processing</keyword>
<dbReference type="PROSITE" id="PS50142">
    <property type="entry name" value="RNASE_3_2"/>
    <property type="match status" value="1"/>
</dbReference>
<dbReference type="CDD" id="cd10845">
    <property type="entry name" value="DSRM_RNAse_III_family"/>
    <property type="match status" value="1"/>
</dbReference>
<evidence type="ECO:0000256" key="7">
    <source>
        <dbReference type="ARBA" id="ARBA00022801"/>
    </source>
</evidence>
<dbReference type="GO" id="GO:0006397">
    <property type="term" value="P:mRNA processing"/>
    <property type="evidence" value="ECO:0007669"/>
    <property type="project" value="UniProtKB-UniRule"/>
</dbReference>